<reference evidence="3" key="1">
    <citation type="submission" date="2012-05" db="EMBL/GenBank/DDBJ databases">
        <title>Sequencing and Analysis of an oxa-58 oxacillinase-encoding plasmid from Acinetobacter spp.</title>
        <authorList>
            <person name="Peng S.-M."/>
            <person name="Liao T.-L."/>
            <person name="Lin A.-C."/>
            <person name="Huang T.-W."/>
            <person name="Lauderdale T.-L."/>
            <person name="Chen Y.-T."/>
        </authorList>
    </citation>
    <scope>NUCLEOTIDE SEQUENCE</scope>
    <source>
        <strain evidence="3">M131</strain>
        <plasmid evidence="3">pM131-10</plasmid>
    </source>
</reference>
<organism evidence="3">
    <name type="scientific">Acinetobacter sp. M131</name>
    <dbReference type="NCBI Taxonomy" id="1280052"/>
    <lineage>
        <taxon>Bacteria</taxon>
        <taxon>Pseudomonadati</taxon>
        <taxon>Pseudomonadota</taxon>
        <taxon>Gammaproteobacteria</taxon>
        <taxon>Moraxellales</taxon>
        <taxon>Moraxellaceae</taxon>
        <taxon>Acinetobacter</taxon>
    </lineage>
</organism>
<name>V9M5D4_9GAMM</name>
<evidence type="ECO:0000313" key="3">
    <source>
        <dbReference type="EMBL" id="AGC70587.1"/>
    </source>
</evidence>
<proteinExistence type="inferred from homology"/>
<dbReference type="Pfam" id="PF01446">
    <property type="entry name" value="Rep_1"/>
    <property type="match status" value="1"/>
</dbReference>
<dbReference type="GO" id="GO:0006260">
    <property type="term" value="P:DNA replication"/>
    <property type="evidence" value="ECO:0007669"/>
    <property type="project" value="UniProtKB-KW"/>
</dbReference>
<sequence length="362" mass="42267">MPTPQCLQRVHDFILQDQSRLLLPKERVSNCRRLRIDKTKPRTVMYNENRKKAHYGNVQICGSIWMCPVCAKQVTEKRRQELKSGLDKWKSIHHGSVYLLTLTFSHTKDQPLKVLLGGLRKAMKRFYETTKVQAIFKQLAVQYKIKGLEVTYGKNGWHPHHHVLLLVNHHDLRFKDYIKELTHLWIKACIKSGLNAPSMMHGLDLRNGYYAEQYVSKWGLEDEITKGHTKKGRDGGFTPFDLLNMSIQDLEIYGKKPSKLWQEFALSIKGSRQLEWARGLKIFLEIEEKSDEQLAEETEKTSITLTPVEDMIFNLLCKFQKRHQYLEAVQNDYENGCFGNGSAEKLINEIVFREIKELENAY</sequence>
<evidence type="ECO:0000256" key="1">
    <source>
        <dbReference type="ARBA" id="ARBA00008909"/>
    </source>
</evidence>
<dbReference type="EMBL" id="JX101639">
    <property type="protein sequence ID" value="AGC70587.1"/>
    <property type="molecule type" value="Genomic_DNA"/>
</dbReference>
<dbReference type="InterPro" id="IPR000989">
    <property type="entry name" value="Rep"/>
</dbReference>
<protein>
    <submittedName>
        <fullName evidence="3">Rolling circle replication like protein</fullName>
    </submittedName>
</protein>
<accession>V9M5D4</accession>
<keyword evidence="3" id="KW-0614">Plasmid</keyword>
<dbReference type="GO" id="GO:0003677">
    <property type="term" value="F:DNA binding"/>
    <property type="evidence" value="ECO:0007669"/>
    <property type="project" value="InterPro"/>
</dbReference>
<geneLocation type="plasmid" evidence="3">
    <name>pM131-10</name>
</geneLocation>
<dbReference type="AlphaFoldDB" id="V9M5D4"/>
<evidence type="ECO:0000256" key="2">
    <source>
        <dbReference type="ARBA" id="ARBA00022705"/>
    </source>
</evidence>
<comment type="similarity">
    <text evidence="1">Belongs to the Gram-positive plasmids replication protein type 1 family.</text>
</comment>
<keyword evidence="2" id="KW-0235">DNA replication</keyword>